<comment type="caution">
    <text evidence="2">The sequence shown here is derived from an EMBL/GenBank/DDBJ whole genome shotgun (WGS) entry which is preliminary data.</text>
</comment>
<reference evidence="2" key="1">
    <citation type="thesis" date="2020" institute="ProQuest LLC" country="789 East Eisenhower Parkway, Ann Arbor, MI, USA">
        <title>Comparative Genomics and Chromosome Evolution.</title>
        <authorList>
            <person name="Mudd A.B."/>
        </authorList>
    </citation>
    <scope>NUCLEOTIDE SEQUENCE</scope>
    <source>
        <strain evidence="2">237g6f4</strain>
        <tissue evidence="2">Blood</tissue>
    </source>
</reference>
<sequence>MEHKEKTHSPSKRRVAEMGGTSRSSLIISNVSGGSGCNISPLHRLGSLFSECGQKIKKASHKLVKIKVSETSVTSYDRNMSSHQSIVLQMDNKTTIAYANKWIQAVIHGGPEFMCLVSRKEHTLKSSICSSKIAPYPAKLSLATVVFTHSS</sequence>
<accession>A0AAV7B7Y5</accession>
<protein>
    <submittedName>
        <fullName evidence="2">Uncharacterized protein</fullName>
    </submittedName>
</protein>
<dbReference type="EMBL" id="WNYA01000006">
    <property type="protein sequence ID" value="KAG8568632.1"/>
    <property type="molecule type" value="Genomic_DNA"/>
</dbReference>
<evidence type="ECO:0000256" key="1">
    <source>
        <dbReference type="SAM" id="MobiDB-lite"/>
    </source>
</evidence>
<dbReference type="AlphaFoldDB" id="A0AAV7B7Y5"/>
<feature type="region of interest" description="Disordered" evidence="1">
    <location>
        <begin position="1"/>
        <end position="20"/>
    </location>
</feature>
<dbReference type="Proteomes" id="UP000824782">
    <property type="component" value="Unassembled WGS sequence"/>
</dbReference>
<proteinExistence type="predicted"/>
<evidence type="ECO:0000313" key="3">
    <source>
        <dbReference type="Proteomes" id="UP000824782"/>
    </source>
</evidence>
<evidence type="ECO:0000313" key="2">
    <source>
        <dbReference type="EMBL" id="KAG8568632.1"/>
    </source>
</evidence>
<keyword evidence="3" id="KW-1185">Reference proteome</keyword>
<organism evidence="2 3">
    <name type="scientific">Engystomops pustulosus</name>
    <name type="common">Tungara frog</name>
    <name type="synonym">Physalaemus pustulosus</name>
    <dbReference type="NCBI Taxonomy" id="76066"/>
    <lineage>
        <taxon>Eukaryota</taxon>
        <taxon>Metazoa</taxon>
        <taxon>Chordata</taxon>
        <taxon>Craniata</taxon>
        <taxon>Vertebrata</taxon>
        <taxon>Euteleostomi</taxon>
        <taxon>Amphibia</taxon>
        <taxon>Batrachia</taxon>
        <taxon>Anura</taxon>
        <taxon>Neobatrachia</taxon>
        <taxon>Hyloidea</taxon>
        <taxon>Leptodactylidae</taxon>
        <taxon>Leiuperinae</taxon>
        <taxon>Engystomops</taxon>
    </lineage>
</organism>
<name>A0AAV7B7Y5_ENGPU</name>
<gene>
    <name evidence="2" type="ORF">GDO81_014079</name>
</gene>